<evidence type="ECO:0000313" key="2">
    <source>
        <dbReference type="EMBL" id="MBV4490844.1"/>
    </source>
</evidence>
<proteinExistence type="predicted"/>
<gene>
    <name evidence="2" type="ORF">HU760_009560</name>
</gene>
<accession>A0ABS6Q9J4</accession>
<name>A0ABS6Q9J4_9PSED</name>
<dbReference type="PANTHER" id="PTHR32182">
    <property type="entry name" value="DNA REPLICATION AND REPAIR PROTEIN RECF"/>
    <property type="match status" value="1"/>
</dbReference>
<dbReference type="InterPro" id="IPR003593">
    <property type="entry name" value="AAA+_ATPase"/>
</dbReference>
<dbReference type="EMBL" id="JABWRZ020000001">
    <property type="protein sequence ID" value="MBV4490844.1"/>
    <property type="molecule type" value="Genomic_DNA"/>
</dbReference>
<reference evidence="2 3" key="1">
    <citation type="journal article" date="2020" name="Microorganisms">
        <title>Reliable Identification of Environmental Pseudomonas Isolates Using the rpoD Gene.</title>
        <authorList>
            <consortium name="The Broad Institute Genome Sequencing Platform"/>
            <person name="Girard L."/>
            <person name="Lood C."/>
            <person name="Rokni-Zadeh H."/>
            <person name="van Noort V."/>
            <person name="Lavigne R."/>
            <person name="De Mot R."/>
        </authorList>
    </citation>
    <scope>NUCLEOTIDE SEQUENCE [LARGE SCALE GENOMIC DNA]</scope>
    <source>
        <strain evidence="2 3">RD9SR1</strain>
    </source>
</reference>
<dbReference type="InterPro" id="IPR003959">
    <property type="entry name" value="ATPase_AAA_core"/>
</dbReference>
<dbReference type="SMART" id="SM00382">
    <property type="entry name" value="AAA"/>
    <property type="match status" value="1"/>
</dbReference>
<dbReference type="RefSeq" id="WP_186674676.1">
    <property type="nucleotide sequence ID" value="NZ_JABWRZ020000001.1"/>
</dbReference>
<evidence type="ECO:0000259" key="1">
    <source>
        <dbReference type="SMART" id="SM00382"/>
    </source>
</evidence>
<dbReference type="Pfam" id="PF13476">
    <property type="entry name" value="AAA_23"/>
    <property type="match status" value="1"/>
</dbReference>
<sequence>MYLVRIALRDVRSIKSLDLNFHASAGGTRRWTLLLGENGCGKSSVLRAIALLLAGSDALPELLGDPDAWIRNGAKKCRIEGTLVTAKGETREIALEINRGDGIRKIFANNHVSLEALDAAIAKADRNYFVLGYGVSRRPPVMNMRTTFPDERSRAPRAQGMATMFSPDASLVSLEQWVMDLDYRKGLSAMMGAVNEALDKLLPGMQFSRIDRATRQIIFDTVDGEVPLNQLSDGYQNMAAWCGDLLYRITETFPDRKNPLSTRGVLLIDEIDLHLHPVWRRHLVEFLSSTLPNFQFIATTHSALTAQQSGEGELYVIRREGAEATPTLVPFIGEPRKMMLHQLLMSPMFGLDSLESVEIEKARNAVRELCLKESLNKQEAAQMKALQAILNDAPEWDVIPHYAKEQAELIRSLKSSLLKNKRKTKISPSKLTAITKNLESEP</sequence>
<comment type="caution">
    <text evidence="2">The sequence shown here is derived from an EMBL/GenBank/DDBJ whole genome shotgun (WGS) entry which is preliminary data.</text>
</comment>
<protein>
    <submittedName>
        <fullName evidence="2">AAA family ATPase</fullName>
    </submittedName>
</protein>
<dbReference type="Proteomes" id="UP000609530">
    <property type="component" value="Unassembled WGS sequence"/>
</dbReference>
<dbReference type="SUPFAM" id="SSF52540">
    <property type="entry name" value="P-loop containing nucleoside triphosphate hydrolases"/>
    <property type="match status" value="1"/>
</dbReference>
<feature type="domain" description="AAA+ ATPase" evidence="1">
    <location>
        <begin position="28"/>
        <end position="320"/>
    </location>
</feature>
<dbReference type="InterPro" id="IPR027417">
    <property type="entry name" value="P-loop_NTPase"/>
</dbReference>
<organism evidence="2 3">
    <name type="scientific">Pseudomonas oryzicola</name>
    <dbReference type="NCBI Taxonomy" id="485876"/>
    <lineage>
        <taxon>Bacteria</taxon>
        <taxon>Pseudomonadati</taxon>
        <taxon>Pseudomonadota</taxon>
        <taxon>Gammaproteobacteria</taxon>
        <taxon>Pseudomonadales</taxon>
        <taxon>Pseudomonadaceae</taxon>
        <taxon>Pseudomonas</taxon>
    </lineage>
</organism>
<dbReference type="Pfam" id="PF13304">
    <property type="entry name" value="AAA_21"/>
    <property type="match status" value="1"/>
</dbReference>
<dbReference type="Gene3D" id="3.40.50.300">
    <property type="entry name" value="P-loop containing nucleotide triphosphate hydrolases"/>
    <property type="match status" value="2"/>
</dbReference>
<keyword evidence="3" id="KW-1185">Reference proteome</keyword>
<evidence type="ECO:0000313" key="3">
    <source>
        <dbReference type="Proteomes" id="UP000609530"/>
    </source>
</evidence>
<dbReference type="PANTHER" id="PTHR32182:SF23">
    <property type="entry name" value="ATP BINDING PROTEIN"/>
    <property type="match status" value="1"/>
</dbReference>
<dbReference type="InterPro" id="IPR038729">
    <property type="entry name" value="Rad50/SbcC_AAA"/>
</dbReference>